<sequence>MDDNNAGLVTNAASYIYLMDAGGINSAPMGYVTRTKITNDQFSFSDLSMLQPYRIYALIVNTDMGTNTFFTSTINNGWNYTQGAVNVEPGNTSSIGNSATNGLFSIATNQSNITNVQLNFGIQQIPQATSINNTSMLPWMFSLTNVSGYKGILAGNTYASMPTGTDNDGNIQSFTITSVDPDASDNTTTKIYYDGAFVNLPYTIASGSDPNLLGFYGLSSQNGVSFKYYVTDNAGANSSIVKYLLKTPAGTTLPITLSSFTLHIVENMVSIDWNTINEINTKTFEILRSTSNQKTWENITSIPAAGNSTSTKTYNYVDKNPHLGEVYYRLKETDMDGNNNWSNILSIYLPNTNNTFVIYPNPIVNGIANLKLPTINGGNGSLINLYGIVVKNFTFPKNSNVFNLNISDITKGVYFVKIIANGKNYTSKLIVE</sequence>
<dbReference type="AlphaFoldDB" id="A0A5P2G888"/>
<evidence type="ECO:0000313" key="3">
    <source>
        <dbReference type="Proteomes" id="UP000292424"/>
    </source>
</evidence>
<dbReference type="Gene3D" id="2.60.40.10">
    <property type="entry name" value="Immunoglobulins"/>
    <property type="match status" value="1"/>
</dbReference>
<dbReference type="InterPro" id="IPR026444">
    <property type="entry name" value="Secre_tail"/>
</dbReference>
<keyword evidence="3" id="KW-1185">Reference proteome</keyword>
<name>A0A5P2G888_9BACT</name>
<protein>
    <submittedName>
        <fullName evidence="2">T9SS type A sorting domain-containing protein</fullName>
    </submittedName>
</protein>
<gene>
    <name evidence="2" type="ORF">E0W69_015320</name>
</gene>
<feature type="domain" description="Secretion system C-terminal sorting" evidence="1">
    <location>
        <begin position="358"/>
        <end position="431"/>
    </location>
</feature>
<dbReference type="OrthoDB" id="626307at2"/>
<dbReference type="RefSeq" id="WP_131330926.1">
    <property type="nucleotide sequence ID" value="NZ_CP044016.1"/>
</dbReference>
<dbReference type="Proteomes" id="UP000292424">
    <property type="component" value="Chromosome"/>
</dbReference>
<evidence type="ECO:0000259" key="1">
    <source>
        <dbReference type="Pfam" id="PF18962"/>
    </source>
</evidence>
<organism evidence="2 3">
    <name type="scientific">Rhizosphaericola mali</name>
    <dbReference type="NCBI Taxonomy" id="2545455"/>
    <lineage>
        <taxon>Bacteria</taxon>
        <taxon>Pseudomonadati</taxon>
        <taxon>Bacteroidota</taxon>
        <taxon>Chitinophagia</taxon>
        <taxon>Chitinophagales</taxon>
        <taxon>Chitinophagaceae</taxon>
        <taxon>Rhizosphaericola</taxon>
    </lineage>
</organism>
<evidence type="ECO:0000313" key="2">
    <source>
        <dbReference type="EMBL" id="QES89970.1"/>
    </source>
</evidence>
<dbReference type="EMBL" id="CP044016">
    <property type="protein sequence ID" value="QES89970.1"/>
    <property type="molecule type" value="Genomic_DNA"/>
</dbReference>
<dbReference type="KEGG" id="arac:E0W69_015320"/>
<accession>A0A5P2G888</accession>
<dbReference type="NCBIfam" id="TIGR04183">
    <property type="entry name" value="Por_Secre_tail"/>
    <property type="match status" value="1"/>
</dbReference>
<dbReference type="Pfam" id="PF18962">
    <property type="entry name" value="Por_Secre_tail"/>
    <property type="match status" value="1"/>
</dbReference>
<reference evidence="2 3" key="1">
    <citation type="submission" date="2019-09" db="EMBL/GenBank/DDBJ databases">
        <title>Complete genome sequence of Arachidicoccus sp. B3-10 isolated from apple orchard soil.</title>
        <authorList>
            <person name="Kim H.S."/>
            <person name="Han K.-I."/>
            <person name="Suh M.K."/>
            <person name="Lee K.C."/>
            <person name="Eom M.K."/>
            <person name="Kim J.-S."/>
            <person name="Kang S.W."/>
            <person name="Sin Y."/>
            <person name="Lee J.-S."/>
        </authorList>
    </citation>
    <scope>NUCLEOTIDE SEQUENCE [LARGE SCALE GENOMIC DNA]</scope>
    <source>
        <strain evidence="2 3">B3-10</strain>
    </source>
</reference>
<proteinExistence type="predicted"/>
<dbReference type="InterPro" id="IPR013783">
    <property type="entry name" value="Ig-like_fold"/>
</dbReference>